<dbReference type="SUPFAM" id="SSF161098">
    <property type="entry name" value="MetI-like"/>
    <property type="match status" value="1"/>
</dbReference>
<feature type="transmembrane region" description="Helical" evidence="8">
    <location>
        <begin position="237"/>
        <end position="257"/>
    </location>
</feature>
<feature type="transmembrane region" description="Helical" evidence="8">
    <location>
        <begin position="68"/>
        <end position="94"/>
    </location>
</feature>
<dbReference type="InterPro" id="IPR035906">
    <property type="entry name" value="MetI-like_sf"/>
</dbReference>
<evidence type="ECO:0000313" key="11">
    <source>
        <dbReference type="Proteomes" id="UP001220530"/>
    </source>
</evidence>
<evidence type="ECO:0000256" key="1">
    <source>
        <dbReference type="ARBA" id="ARBA00004429"/>
    </source>
</evidence>
<dbReference type="EMBL" id="CP118246">
    <property type="protein sequence ID" value="WDR02874.1"/>
    <property type="molecule type" value="Genomic_DNA"/>
</dbReference>
<keyword evidence="4" id="KW-0997">Cell inner membrane</keyword>
<feature type="domain" description="ABC transmembrane type-1" evidence="9">
    <location>
        <begin position="68"/>
        <end position="256"/>
    </location>
</feature>
<comment type="similarity">
    <text evidence="8">Belongs to the binding-protein-dependent transport system permease family.</text>
</comment>
<evidence type="ECO:0000259" key="9">
    <source>
        <dbReference type="PROSITE" id="PS50928"/>
    </source>
</evidence>
<organism evidence="10 11">
    <name type="scientific">Devosia algicola</name>
    <dbReference type="NCBI Taxonomy" id="3026418"/>
    <lineage>
        <taxon>Bacteria</taxon>
        <taxon>Pseudomonadati</taxon>
        <taxon>Pseudomonadota</taxon>
        <taxon>Alphaproteobacteria</taxon>
        <taxon>Hyphomicrobiales</taxon>
        <taxon>Devosiaceae</taxon>
        <taxon>Devosia</taxon>
    </lineage>
</organism>
<feature type="transmembrane region" description="Helical" evidence="8">
    <location>
        <begin position="106"/>
        <end position="128"/>
    </location>
</feature>
<dbReference type="PANTHER" id="PTHR43357">
    <property type="entry name" value="INNER MEMBRANE ABC TRANSPORTER PERMEASE PROTEIN YDCV"/>
    <property type="match status" value="1"/>
</dbReference>
<gene>
    <name evidence="10" type="ORF">PSQ19_01200</name>
</gene>
<evidence type="ECO:0000256" key="3">
    <source>
        <dbReference type="ARBA" id="ARBA00022475"/>
    </source>
</evidence>
<keyword evidence="7 8" id="KW-0472">Membrane</keyword>
<feature type="transmembrane region" description="Helical" evidence="8">
    <location>
        <begin position="140"/>
        <end position="160"/>
    </location>
</feature>
<keyword evidence="3" id="KW-1003">Cell membrane</keyword>
<keyword evidence="5 8" id="KW-0812">Transmembrane</keyword>
<dbReference type="Proteomes" id="UP001220530">
    <property type="component" value="Chromosome"/>
</dbReference>
<reference evidence="10 11" key="1">
    <citation type="submission" date="2023-02" db="EMBL/GenBank/DDBJ databases">
        <title>Devosia algicola sp. nov., isolated from the phycosphere of marine algae.</title>
        <authorList>
            <person name="Kim J.M."/>
            <person name="Lee J.K."/>
            <person name="Choi B.J."/>
            <person name="Bayburt H."/>
            <person name="Jeon C.O."/>
        </authorList>
    </citation>
    <scope>NUCLEOTIDE SEQUENCE [LARGE SCALE GENOMIC DNA]</scope>
    <source>
        <strain evidence="10 11">G20-9</strain>
    </source>
</reference>
<dbReference type="RefSeq" id="WP_282219276.1">
    <property type="nucleotide sequence ID" value="NZ_CP118246.1"/>
</dbReference>
<evidence type="ECO:0000256" key="7">
    <source>
        <dbReference type="ARBA" id="ARBA00023136"/>
    </source>
</evidence>
<dbReference type="Pfam" id="PF00528">
    <property type="entry name" value="BPD_transp_1"/>
    <property type="match status" value="1"/>
</dbReference>
<protein>
    <submittedName>
        <fullName evidence="10">ABC transporter permease</fullName>
    </submittedName>
</protein>
<comment type="subcellular location">
    <subcellularLocation>
        <location evidence="1">Cell inner membrane</location>
        <topology evidence="1">Multi-pass membrane protein</topology>
    </subcellularLocation>
    <subcellularLocation>
        <location evidence="8">Cell membrane</location>
        <topology evidence="8">Multi-pass membrane protein</topology>
    </subcellularLocation>
</comment>
<evidence type="ECO:0000256" key="4">
    <source>
        <dbReference type="ARBA" id="ARBA00022519"/>
    </source>
</evidence>
<dbReference type="Gene3D" id="1.10.3720.10">
    <property type="entry name" value="MetI-like"/>
    <property type="match status" value="1"/>
</dbReference>
<keyword evidence="6 8" id="KW-1133">Transmembrane helix</keyword>
<accession>A0ABY7YPB1</accession>
<sequence length="273" mass="29229">MHNDSPWLRAFRGLAGAVLIVWLVLPLVPLAIWSFARGWFFPDILPKQWTLSAWEYALSERAGVIDSLGLTIGISLAATALSILVGVPAGRALGLYKFRGKELVELLILAPTIVPGIAVALGIHSVFITLGLNNTVGGVVLVHLVPTLPYMVLVMSGIFANYDPAFESQARSLGASWLKTFWYVTFPAILPGIIVGGLFAFLVSWSQYILTLLIGGGRVVTLPLLLFNFATSGRNDITGAIGIVYILPGIIILILTARHLSGRNGAVGGFGRI</sequence>
<feature type="transmembrane region" description="Helical" evidence="8">
    <location>
        <begin position="12"/>
        <end position="36"/>
    </location>
</feature>
<proteinExistence type="inferred from homology"/>
<keyword evidence="11" id="KW-1185">Reference proteome</keyword>
<evidence type="ECO:0000256" key="5">
    <source>
        <dbReference type="ARBA" id="ARBA00022692"/>
    </source>
</evidence>
<evidence type="ECO:0000313" key="10">
    <source>
        <dbReference type="EMBL" id="WDR02874.1"/>
    </source>
</evidence>
<evidence type="ECO:0000256" key="6">
    <source>
        <dbReference type="ARBA" id="ARBA00022989"/>
    </source>
</evidence>
<dbReference type="PANTHER" id="PTHR43357:SF4">
    <property type="entry name" value="INNER MEMBRANE ABC TRANSPORTER PERMEASE PROTEIN YDCV"/>
    <property type="match status" value="1"/>
</dbReference>
<name>A0ABY7YPB1_9HYPH</name>
<feature type="transmembrane region" description="Helical" evidence="8">
    <location>
        <begin position="208"/>
        <end position="230"/>
    </location>
</feature>
<feature type="transmembrane region" description="Helical" evidence="8">
    <location>
        <begin position="181"/>
        <end position="202"/>
    </location>
</feature>
<keyword evidence="2 8" id="KW-0813">Transport</keyword>
<evidence type="ECO:0000256" key="2">
    <source>
        <dbReference type="ARBA" id="ARBA00022448"/>
    </source>
</evidence>
<dbReference type="InterPro" id="IPR000515">
    <property type="entry name" value="MetI-like"/>
</dbReference>
<dbReference type="CDD" id="cd06261">
    <property type="entry name" value="TM_PBP2"/>
    <property type="match status" value="1"/>
</dbReference>
<evidence type="ECO:0000256" key="8">
    <source>
        <dbReference type="RuleBase" id="RU363032"/>
    </source>
</evidence>
<dbReference type="PROSITE" id="PS50928">
    <property type="entry name" value="ABC_TM1"/>
    <property type="match status" value="1"/>
</dbReference>